<evidence type="ECO:0000313" key="1">
    <source>
        <dbReference type="EMBL" id="BBZ62552.1"/>
    </source>
</evidence>
<evidence type="ECO:0000313" key="2">
    <source>
        <dbReference type="Proteomes" id="UP000466039"/>
    </source>
</evidence>
<dbReference type="EMBL" id="AP022617">
    <property type="protein sequence ID" value="BBZ62552.1"/>
    <property type="molecule type" value="Genomic_DNA"/>
</dbReference>
<accession>A0AAD1IZJ9</accession>
<name>A0AAD1IZJ9_MYCMB</name>
<keyword evidence="2" id="KW-1185">Reference proteome</keyword>
<protein>
    <submittedName>
        <fullName evidence="1">Uncharacterized protein</fullName>
    </submittedName>
</protein>
<organism evidence="1 2">
    <name type="scientific">Mycolicibacterium monacense</name>
    <name type="common">Mycobacterium monacense</name>
    <dbReference type="NCBI Taxonomy" id="85693"/>
    <lineage>
        <taxon>Bacteria</taxon>
        <taxon>Bacillati</taxon>
        <taxon>Actinomycetota</taxon>
        <taxon>Actinomycetes</taxon>
        <taxon>Mycobacteriales</taxon>
        <taxon>Mycobacteriaceae</taxon>
        <taxon>Mycolicibacterium</taxon>
    </lineage>
</organism>
<proteinExistence type="predicted"/>
<dbReference type="Proteomes" id="UP000466039">
    <property type="component" value="Chromosome"/>
</dbReference>
<sequence>MAFVVDRGAFRATTAPIRIAADRAVRVDWCGLAALAFAPLLIRKGPGPPTALAAAAQIGVAVTTAMPWITVAWTDERSGPL</sequence>
<dbReference type="AlphaFoldDB" id="A0AAD1IZJ9"/>
<gene>
    <name evidence="1" type="ORF">MMON_38530</name>
</gene>
<reference evidence="1 2" key="1">
    <citation type="journal article" date="2019" name="Emerg. Microbes Infect.">
        <title>Comprehensive subspecies identification of 175 nontuberculous mycobacteria species based on 7547 genomic profiles.</title>
        <authorList>
            <person name="Matsumoto Y."/>
            <person name="Kinjo T."/>
            <person name="Motooka D."/>
            <person name="Nabeya D."/>
            <person name="Jung N."/>
            <person name="Uechi K."/>
            <person name="Horii T."/>
            <person name="Iida T."/>
            <person name="Fujita J."/>
            <person name="Nakamura S."/>
        </authorList>
    </citation>
    <scope>NUCLEOTIDE SEQUENCE [LARGE SCALE GENOMIC DNA]</scope>
    <source>
        <strain evidence="1 2">JCM 15658</strain>
    </source>
</reference>